<dbReference type="InterPro" id="IPR044925">
    <property type="entry name" value="His-Me_finger_sf"/>
</dbReference>
<keyword evidence="3" id="KW-0540">Nuclease</keyword>
<keyword evidence="3" id="KW-0378">Hydrolase</keyword>
<proteinExistence type="predicted"/>
<feature type="compositionally biased region" description="Basic residues" evidence="1">
    <location>
        <begin position="1"/>
        <end position="10"/>
    </location>
</feature>
<dbReference type="InterPro" id="IPR003615">
    <property type="entry name" value="HNH_nuc"/>
</dbReference>
<evidence type="ECO:0000259" key="2">
    <source>
        <dbReference type="Pfam" id="PF13392"/>
    </source>
</evidence>
<dbReference type="Pfam" id="PF13392">
    <property type="entry name" value="HNH_3"/>
    <property type="match status" value="1"/>
</dbReference>
<dbReference type="RefSeq" id="WP_371839669.1">
    <property type="nucleotide sequence ID" value="NZ_JBGMEK010000031.1"/>
</dbReference>
<evidence type="ECO:0000256" key="1">
    <source>
        <dbReference type="SAM" id="MobiDB-lite"/>
    </source>
</evidence>
<dbReference type="SUPFAM" id="SSF54060">
    <property type="entry name" value="His-Me finger endonucleases"/>
    <property type="match status" value="1"/>
</dbReference>
<evidence type="ECO:0000313" key="3">
    <source>
        <dbReference type="EMBL" id="MFA0812004.1"/>
    </source>
</evidence>
<keyword evidence="4" id="KW-1185">Reference proteome</keyword>
<evidence type="ECO:0000313" key="4">
    <source>
        <dbReference type="Proteomes" id="UP001569428"/>
    </source>
</evidence>
<dbReference type="Gene3D" id="3.90.75.20">
    <property type="match status" value="1"/>
</dbReference>
<name>A0ABV4P203_9GAMM</name>
<organism evidence="3 4">
    <name type="scientific">Microbulbifer epialgicus</name>
    <dbReference type="NCBI Taxonomy" id="393907"/>
    <lineage>
        <taxon>Bacteria</taxon>
        <taxon>Pseudomonadati</taxon>
        <taxon>Pseudomonadota</taxon>
        <taxon>Gammaproteobacteria</taxon>
        <taxon>Cellvibrionales</taxon>
        <taxon>Microbulbiferaceae</taxon>
        <taxon>Microbulbifer</taxon>
    </lineage>
</organism>
<gene>
    <name evidence="3" type="ORF">ACCI49_13870</name>
</gene>
<comment type="caution">
    <text evidence="3">The sequence shown here is derived from an EMBL/GenBank/DDBJ whole genome shotgun (WGS) entry which is preliminary data.</text>
</comment>
<dbReference type="Proteomes" id="UP001569428">
    <property type="component" value="Unassembled WGS sequence"/>
</dbReference>
<keyword evidence="3" id="KW-0255">Endonuclease</keyword>
<feature type="compositionally biased region" description="Basic and acidic residues" evidence="1">
    <location>
        <begin position="11"/>
        <end position="22"/>
    </location>
</feature>
<feature type="compositionally biased region" description="Basic and acidic residues" evidence="1">
    <location>
        <begin position="34"/>
        <end position="43"/>
    </location>
</feature>
<dbReference type="EMBL" id="JBGMEK010000031">
    <property type="protein sequence ID" value="MFA0812004.1"/>
    <property type="molecule type" value="Genomic_DNA"/>
</dbReference>
<protein>
    <submittedName>
        <fullName evidence="3">HNH endonuclease</fullName>
    </submittedName>
</protein>
<accession>A0ABV4P203</accession>
<sequence>MIKLKGKKAVQGKDVDHKDRNPANRAPSNLRIQSKKENRGRNK</sequence>
<feature type="region of interest" description="Disordered" evidence="1">
    <location>
        <begin position="1"/>
        <end position="43"/>
    </location>
</feature>
<dbReference type="GO" id="GO:0004519">
    <property type="term" value="F:endonuclease activity"/>
    <property type="evidence" value="ECO:0007669"/>
    <property type="project" value="UniProtKB-KW"/>
</dbReference>
<feature type="domain" description="HNH nuclease" evidence="2">
    <location>
        <begin position="12"/>
        <end position="38"/>
    </location>
</feature>
<reference evidence="3 4" key="1">
    <citation type="submission" date="2024-08" db="EMBL/GenBank/DDBJ databases">
        <authorList>
            <person name="Ishaq N."/>
        </authorList>
    </citation>
    <scope>NUCLEOTIDE SEQUENCE [LARGE SCALE GENOMIC DNA]</scope>
    <source>
        <strain evidence="3 4">DSM 18651</strain>
    </source>
</reference>